<dbReference type="GO" id="GO:0030515">
    <property type="term" value="F:snoRNA binding"/>
    <property type="evidence" value="ECO:0007669"/>
    <property type="project" value="InterPro"/>
</dbReference>
<dbReference type="Gene3D" id="1.25.40.10">
    <property type="entry name" value="Tetratricopeptide repeat domain"/>
    <property type="match status" value="2"/>
</dbReference>
<feature type="domain" description="U3 small nucleolar RNA-associated protein 6 homolog C-terminal" evidence="2">
    <location>
        <begin position="103"/>
        <end position="371"/>
    </location>
</feature>
<sequence length="391" mass="45243">MSQGEAGYSDAILNGELARVVYKAAVEKIKGAEFHLSLLTIAKKFQFLEELQKEILSDLQTLHADDPVTWDFLARQELLIKAPPSAESTPKQAKVQEAARQEERCSQVYETALSSLHKESMWDLYIAFCLERYKRQTNSKQLKQQRTERLLSAFSKAHEAALLPPARYKEWISHLVELGQMELAIDVSSAATDRFGSSVDMWRIRLEVLIAVKVGDVEQVFKKAFTEVKPKDSPPLWTIMVEWSEKERSAGDTEALYQKLVLNPIVTKTMKVKYLDWTYRTQGYKKAKKVFSSLHENRPFSEEFFQKMIDIEKEQEQSKMANLRECYERALREFGSTNPDLWLSYMKEELTHSDGKPENCSTIHWRAMKVLQGENVEQFINKYTLLQTGHL</sequence>
<proteinExistence type="inferred from homology"/>
<dbReference type="InterPro" id="IPR003107">
    <property type="entry name" value="HAT"/>
</dbReference>
<keyword evidence="4" id="KW-1185">Reference proteome</keyword>
<dbReference type="GO" id="GO:0034388">
    <property type="term" value="C:Pwp2p-containing subcomplex of 90S preribosome"/>
    <property type="evidence" value="ECO:0007669"/>
    <property type="project" value="TreeGrafter"/>
</dbReference>
<dbReference type="GO" id="GO:0000462">
    <property type="term" value="P:maturation of SSU-rRNA from tricistronic rRNA transcript (SSU-rRNA, 5.8S rRNA, LSU-rRNA)"/>
    <property type="evidence" value="ECO:0007669"/>
    <property type="project" value="InterPro"/>
</dbReference>
<dbReference type="AlphaFoldDB" id="A0A2G9S773"/>
<evidence type="ECO:0000256" key="1">
    <source>
        <dbReference type="ARBA" id="ARBA00010734"/>
    </source>
</evidence>
<dbReference type="SUPFAM" id="SSF48452">
    <property type="entry name" value="TPR-like"/>
    <property type="match status" value="1"/>
</dbReference>
<dbReference type="InterPro" id="IPR013949">
    <property type="entry name" value="Utp6"/>
</dbReference>
<dbReference type="Pfam" id="PF24892">
    <property type="entry name" value="UTP6_C"/>
    <property type="match status" value="1"/>
</dbReference>
<dbReference type="PANTHER" id="PTHR23271">
    <property type="entry name" value="HEPATOCELLULAR CARCINOMA-ASSOCIATED ANTIGEN 66"/>
    <property type="match status" value="1"/>
</dbReference>
<dbReference type="GO" id="GO:0032040">
    <property type="term" value="C:small-subunit processome"/>
    <property type="evidence" value="ECO:0007669"/>
    <property type="project" value="TreeGrafter"/>
</dbReference>
<evidence type="ECO:0000259" key="2">
    <source>
        <dbReference type="Pfam" id="PF24892"/>
    </source>
</evidence>
<reference evidence="4" key="1">
    <citation type="journal article" date="2017" name="Nat. Commun.">
        <title>The North American bullfrog draft genome provides insight into hormonal regulation of long noncoding RNA.</title>
        <authorList>
            <person name="Hammond S.A."/>
            <person name="Warren R.L."/>
            <person name="Vandervalk B.P."/>
            <person name="Kucuk E."/>
            <person name="Khan H."/>
            <person name="Gibb E.A."/>
            <person name="Pandoh P."/>
            <person name="Kirk H."/>
            <person name="Zhao Y."/>
            <person name="Jones M."/>
            <person name="Mungall A.J."/>
            <person name="Coope R."/>
            <person name="Pleasance S."/>
            <person name="Moore R.A."/>
            <person name="Holt R.A."/>
            <person name="Round J.M."/>
            <person name="Ohora S."/>
            <person name="Walle B.V."/>
            <person name="Veldhoen N."/>
            <person name="Helbing C.C."/>
            <person name="Birol I."/>
        </authorList>
    </citation>
    <scope>NUCLEOTIDE SEQUENCE [LARGE SCALE GENOMIC DNA]</scope>
</reference>
<dbReference type="Proteomes" id="UP000228934">
    <property type="component" value="Unassembled WGS sequence"/>
</dbReference>
<dbReference type="InterPro" id="IPR011990">
    <property type="entry name" value="TPR-like_helical_dom_sf"/>
</dbReference>
<organism evidence="3 4">
    <name type="scientific">Aquarana catesbeiana</name>
    <name type="common">American bullfrog</name>
    <name type="synonym">Rana catesbeiana</name>
    <dbReference type="NCBI Taxonomy" id="8400"/>
    <lineage>
        <taxon>Eukaryota</taxon>
        <taxon>Metazoa</taxon>
        <taxon>Chordata</taxon>
        <taxon>Craniata</taxon>
        <taxon>Vertebrata</taxon>
        <taxon>Euteleostomi</taxon>
        <taxon>Amphibia</taxon>
        <taxon>Batrachia</taxon>
        <taxon>Anura</taxon>
        <taxon>Neobatrachia</taxon>
        <taxon>Ranoidea</taxon>
        <taxon>Ranidae</taxon>
        <taxon>Aquarana</taxon>
    </lineage>
</organism>
<evidence type="ECO:0000313" key="4">
    <source>
        <dbReference type="Proteomes" id="UP000228934"/>
    </source>
</evidence>
<dbReference type="OrthoDB" id="28112at2759"/>
<dbReference type="SMART" id="SM00386">
    <property type="entry name" value="HAT"/>
    <property type="match status" value="4"/>
</dbReference>
<name>A0A2G9S773_AQUCT</name>
<evidence type="ECO:0000313" key="3">
    <source>
        <dbReference type="EMBL" id="PIO35311.1"/>
    </source>
</evidence>
<dbReference type="EMBL" id="KV925747">
    <property type="protein sequence ID" value="PIO35311.1"/>
    <property type="molecule type" value="Genomic_DNA"/>
</dbReference>
<dbReference type="InterPro" id="IPR056907">
    <property type="entry name" value="UTP6_C"/>
</dbReference>
<protein>
    <recommendedName>
        <fullName evidence="2">U3 small nucleolar RNA-associated protein 6 homolog C-terminal domain-containing protein</fullName>
    </recommendedName>
</protein>
<dbReference type="PANTHER" id="PTHR23271:SF1">
    <property type="entry name" value="U3 SMALL NUCLEOLAR RNA-ASSOCIATED PROTEIN 6 HOMOLOG"/>
    <property type="match status" value="1"/>
</dbReference>
<gene>
    <name evidence="3" type="ORF">AB205_0154890</name>
</gene>
<comment type="similarity">
    <text evidence="1">Belongs to the UTP6 family.</text>
</comment>
<accession>A0A2G9S773</accession>